<proteinExistence type="predicted"/>
<protein>
    <submittedName>
        <fullName evidence="1">Uncharacterized protein</fullName>
    </submittedName>
</protein>
<feature type="non-terminal residue" evidence="1">
    <location>
        <position position="1"/>
    </location>
</feature>
<organism evidence="1">
    <name type="scientific">Tanacetum cinerariifolium</name>
    <name type="common">Dalmatian daisy</name>
    <name type="synonym">Chrysanthemum cinerariifolium</name>
    <dbReference type="NCBI Taxonomy" id="118510"/>
    <lineage>
        <taxon>Eukaryota</taxon>
        <taxon>Viridiplantae</taxon>
        <taxon>Streptophyta</taxon>
        <taxon>Embryophyta</taxon>
        <taxon>Tracheophyta</taxon>
        <taxon>Spermatophyta</taxon>
        <taxon>Magnoliopsida</taxon>
        <taxon>eudicotyledons</taxon>
        <taxon>Gunneridae</taxon>
        <taxon>Pentapetalae</taxon>
        <taxon>asterids</taxon>
        <taxon>campanulids</taxon>
        <taxon>Asterales</taxon>
        <taxon>Asteraceae</taxon>
        <taxon>Asteroideae</taxon>
        <taxon>Anthemideae</taxon>
        <taxon>Anthemidinae</taxon>
        <taxon>Tanacetum</taxon>
    </lineage>
</organism>
<name>A0A699T8I1_TANCI</name>
<sequence length="65" mass="6671">GVGEQGHMGCVGEVGKGGKAHGGVSEVGEWLCTAQVQGIAWDDEGIVFVVLAGKFLDSVISRGWV</sequence>
<gene>
    <name evidence="1" type="ORF">Tci_878079</name>
</gene>
<dbReference type="EMBL" id="BKCJ011222682">
    <property type="protein sequence ID" value="GFD06110.1"/>
    <property type="molecule type" value="Genomic_DNA"/>
</dbReference>
<comment type="caution">
    <text evidence="1">The sequence shown here is derived from an EMBL/GenBank/DDBJ whole genome shotgun (WGS) entry which is preliminary data.</text>
</comment>
<dbReference type="AlphaFoldDB" id="A0A699T8I1"/>
<accession>A0A699T8I1</accession>
<reference evidence="1" key="1">
    <citation type="journal article" date="2019" name="Sci. Rep.">
        <title>Draft genome of Tanacetum cinerariifolium, the natural source of mosquito coil.</title>
        <authorList>
            <person name="Yamashiro T."/>
            <person name="Shiraishi A."/>
            <person name="Satake H."/>
            <person name="Nakayama K."/>
        </authorList>
    </citation>
    <scope>NUCLEOTIDE SEQUENCE</scope>
</reference>
<evidence type="ECO:0000313" key="1">
    <source>
        <dbReference type="EMBL" id="GFD06110.1"/>
    </source>
</evidence>